<dbReference type="AlphaFoldDB" id="A0AA38J4M9"/>
<proteinExistence type="inferred from homology"/>
<evidence type="ECO:0000313" key="8">
    <source>
        <dbReference type="Proteomes" id="UP001168821"/>
    </source>
</evidence>
<reference evidence="7" key="1">
    <citation type="journal article" date="2023" name="G3 (Bethesda)">
        <title>Whole genome assemblies of Zophobas morio and Tenebrio molitor.</title>
        <authorList>
            <person name="Kaur S."/>
            <person name="Stinson S.A."/>
            <person name="diCenzo G.C."/>
        </authorList>
    </citation>
    <scope>NUCLEOTIDE SEQUENCE</scope>
    <source>
        <strain evidence="7">QUZm001</strain>
    </source>
</reference>
<dbReference type="SUPFAM" id="SSF53098">
    <property type="entry name" value="Ribonuclease H-like"/>
    <property type="match status" value="1"/>
</dbReference>
<evidence type="ECO:0000256" key="3">
    <source>
        <dbReference type="ARBA" id="ARBA00022801"/>
    </source>
</evidence>
<keyword evidence="3" id="KW-0378">Hydrolase</keyword>
<dbReference type="SMART" id="SM00479">
    <property type="entry name" value="EXOIII"/>
    <property type="match status" value="1"/>
</dbReference>
<dbReference type="Proteomes" id="UP001168821">
    <property type="component" value="Unassembled WGS sequence"/>
</dbReference>
<protein>
    <recommendedName>
        <fullName evidence="5">Probable oligoribonuclease</fullName>
    </recommendedName>
</protein>
<keyword evidence="2" id="KW-0540">Nuclease</keyword>
<dbReference type="FunFam" id="3.30.420.10:FF:000003">
    <property type="entry name" value="Oligoribonuclease"/>
    <property type="match status" value="1"/>
</dbReference>
<organism evidence="7 8">
    <name type="scientific">Zophobas morio</name>
    <dbReference type="NCBI Taxonomy" id="2755281"/>
    <lineage>
        <taxon>Eukaryota</taxon>
        <taxon>Metazoa</taxon>
        <taxon>Ecdysozoa</taxon>
        <taxon>Arthropoda</taxon>
        <taxon>Hexapoda</taxon>
        <taxon>Insecta</taxon>
        <taxon>Pterygota</taxon>
        <taxon>Neoptera</taxon>
        <taxon>Endopterygota</taxon>
        <taxon>Coleoptera</taxon>
        <taxon>Polyphaga</taxon>
        <taxon>Cucujiformia</taxon>
        <taxon>Tenebrionidae</taxon>
        <taxon>Zophobas</taxon>
    </lineage>
</organism>
<dbReference type="InterPro" id="IPR012337">
    <property type="entry name" value="RNaseH-like_sf"/>
</dbReference>
<accession>A0AA38J4M9</accession>
<feature type="domain" description="Exonuclease" evidence="6">
    <location>
        <begin position="39"/>
        <end position="213"/>
    </location>
</feature>
<sequence length="215" mass="24866">MIRSMVNSMVTFTKSAQTSLINGFSSNVKNRTLDVEVNRMVWVDMEMTGLNVETDKIMEVACIITDEDLNIVAEGPDLIIHHPQNVLDNMNEWCKNQHGKSGLTEACLQSNLSLTQAEDKLLEFISDYVTEKVSPLAGNSVYMDRLFLRKYMPRLHEYLHYRIIDVSTVKELCRRWNLDVYRSAPKKGMSHRALSDIKESINELKHYKNNFFKQS</sequence>
<dbReference type="InterPro" id="IPR013520">
    <property type="entry name" value="Ribonucl_H"/>
</dbReference>
<comment type="caution">
    <text evidence="7">The sequence shown here is derived from an EMBL/GenBank/DDBJ whole genome shotgun (WGS) entry which is preliminary data.</text>
</comment>
<evidence type="ECO:0000256" key="2">
    <source>
        <dbReference type="ARBA" id="ARBA00022722"/>
    </source>
</evidence>
<evidence type="ECO:0000313" key="7">
    <source>
        <dbReference type="EMBL" id="KAJ3665621.1"/>
    </source>
</evidence>
<evidence type="ECO:0000259" key="6">
    <source>
        <dbReference type="SMART" id="SM00479"/>
    </source>
</evidence>
<dbReference type="GO" id="GO:0003676">
    <property type="term" value="F:nucleic acid binding"/>
    <property type="evidence" value="ECO:0007669"/>
    <property type="project" value="InterPro"/>
</dbReference>
<dbReference type="PANTHER" id="PTHR11046:SF0">
    <property type="entry name" value="OLIGORIBONUCLEASE, MITOCHONDRIAL"/>
    <property type="match status" value="1"/>
</dbReference>
<dbReference type="NCBIfam" id="NF003765">
    <property type="entry name" value="PRK05359.1"/>
    <property type="match status" value="1"/>
</dbReference>
<dbReference type="InterPro" id="IPR022894">
    <property type="entry name" value="Oligoribonuclease"/>
</dbReference>
<keyword evidence="4" id="KW-0269">Exonuclease</keyword>
<keyword evidence="8" id="KW-1185">Reference proteome</keyword>
<dbReference type="GO" id="GO:0000175">
    <property type="term" value="F:3'-5'-RNA exonuclease activity"/>
    <property type="evidence" value="ECO:0007669"/>
    <property type="project" value="InterPro"/>
</dbReference>
<name>A0AA38J4M9_9CUCU</name>
<dbReference type="EMBL" id="JALNTZ010000001">
    <property type="protein sequence ID" value="KAJ3665621.1"/>
    <property type="molecule type" value="Genomic_DNA"/>
</dbReference>
<gene>
    <name evidence="7" type="ORF">Zmor_001110</name>
</gene>
<dbReference type="PANTHER" id="PTHR11046">
    <property type="entry name" value="OLIGORIBONUCLEASE, MITOCHONDRIAL"/>
    <property type="match status" value="1"/>
</dbReference>
<dbReference type="GO" id="GO:0005739">
    <property type="term" value="C:mitochondrion"/>
    <property type="evidence" value="ECO:0007669"/>
    <property type="project" value="TreeGrafter"/>
</dbReference>
<evidence type="ECO:0000256" key="5">
    <source>
        <dbReference type="ARBA" id="ARBA00072681"/>
    </source>
</evidence>
<dbReference type="InterPro" id="IPR036397">
    <property type="entry name" value="RNaseH_sf"/>
</dbReference>
<evidence type="ECO:0000256" key="4">
    <source>
        <dbReference type="ARBA" id="ARBA00022839"/>
    </source>
</evidence>
<dbReference type="Pfam" id="PF00929">
    <property type="entry name" value="RNase_T"/>
    <property type="match status" value="1"/>
</dbReference>
<dbReference type="CDD" id="cd06135">
    <property type="entry name" value="Orn"/>
    <property type="match status" value="1"/>
</dbReference>
<evidence type="ECO:0000256" key="1">
    <source>
        <dbReference type="ARBA" id="ARBA00009921"/>
    </source>
</evidence>
<comment type="similarity">
    <text evidence="1">Belongs to the oligoribonuclease family.</text>
</comment>
<dbReference type="Gene3D" id="3.30.420.10">
    <property type="entry name" value="Ribonuclease H-like superfamily/Ribonuclease H"/>
    <property type="match status" value="1"/>
</dbReference>
<dbReference type="HAMAP" id="MF_00045">
    <property type="entry name" value="Oligoribonuclease"/>
    <property type="match status" value="1"/>
</dbReference>